<feature type="compositionally biased region" description="Acidic residues" evidence="2">
    <location>
        <begin position="108"/>
        <end position="181"/>
    </location>
</feature>
<keyword evidence="3" id="KW-0812">Transmembrane</keyword>
<name>A0A914WVZ4_9BILA</name>
<feature type="compositionally biased region" description="Polar residues" evidence="2">
    <location>
        <begin position="25"/>
        <end position="34"/>
    </location>
</feature>
<evidence type="ECO:0000256" key="2">
    <source>
        <dbReference type="SAM" id="MobiDB-lite"/>
    </source>
</evidence>
<dbReference type="WBParaSite" id="PSAMB.scaffold545size47667.g6882.t1">
    <property type="protein sequence ID" value="PSAMB.scaffold545size47667.g6882.t1"/>
    <property type="gene ID" value="PSAMB.scaffold545size47667.g6882"/>
</dbReference>
<feature type="compositionally biased region" description="Basic residues" evidence="2">
    <location>
        <begin position="878"/>
        <end position="887"/>
    </location>
</feature>
<evidence type="ECO:0000313" key="5">
    <source>
        <dbReference type="WBParaSite" id="PSAMB.scaffold545size47667.g6882.t1"/>
    </source>
</evidence>
<feature type="compositionally biased region" description="Basic and acidic residues" evidence="2">
    <location>
        <begin position="897"/>
        <end position="919"/>
    </location>
</feature>
<keyword evidence="3" id="KW-0472">Membrane</keyword>
<evidence type="ECO:0000313" key="4">
    <source>
        <dbReference type="Proteomes" id="UP000887566"/>
    </source>
</evidence>
<evidence type="ECO:0000256" key="1">
    <source>
        <dbReference type="SAM" id="Coils"/>
    </source>
</evidence>
<keyword evidence="4" id="KW-1185">Reference proteome</keyword>
<keyword evidence="1" id="KW-0175">Coiled coil</keyword>
<feature type="region of interest" description="Disordered" evidence="2">
    <location>
        <begin position="1"/>
        <end position="181"/>
    </location>
</feature>
<dbReference type="AlphaFoldDB" id="A0A914WVZ4"/>
<evidence type="ECO:0000256" key="3">
    <source>
        <dbReference type="SAM" id="Phobius"/>
    </source>
</evidence>
<feature type="transmembrane region" description="Helical" evidence="3">
    <location>
        <begin position="247"/>
        <end position="268"/>
    </location>
</feature>
<feature type="coiled-coil region" evidence="1">
    <location>
        <begin position="445"/>
        <end position="472"/>
    </location>
</feature>
<proteinExistence type="predicted"/>
<keyword evidence="3" id="KW-1133">Transmembrane helix</keyword>
<feature type="coiled-coil region" evidence="1">
    <location>
        <begin position="389"/>
        <end position="416"/>
    </location>
</feature>
<sequence>MDDDDTRHRAGSTCSSRSRDSVSSWTLLNAQGSDSEMPLNAVDKASDSGSLEFEAVAMNNEEEENGSIVDDSEDDDEVAEEAEEADEDLDSTLSAEEGAILRDQPLLDSDDDDDIDRVPSDEEVEDDDDDDEHDDDEVEDDEHADDEVVDEEHADDEVVDDEHADDEVENEEEDDDMSIVDENEGLEDPAARMYVDTAQVTRLLDALSAHRSTGCQSDDLPVNFVSMCSNRVKNYMHRSNSRLNSKLTILLVIVTAIVTGVGIGHFIGTTHSWLKRNRLANEQLGQMKELQDNLVSCLGKLENSDARTCWGRPDLQYQATSAPNRLEGTCDAIEKPSCRANLVKCEQQLYDAKTDYWRKSAVHRYIMHSATQHQHLRRNNGSDHAATLLWRATRRLRRAERQLDAVQQRLRHQTAELNMQRAVSQRLMTMETAFKQHITQAHGDKERTMQALREASENVRHLQESLGSCRRDLGKKSTHTPPPSLDDIFGHLAGSNISETLTAYLDLARRVRLMPDSVWKFGEQNGQIVVDQLEQIRHVFDRLQSAARERLGDLKTLATANDLSEYYDGARALSVQMGTALTRVWRETREVAQTVVRDFTDDHTRDQIVAIVRDLGRSAERLQAEVEESLPAVVQDGWTRISARIQSTFDRILSFDATEDEEAAPSMEQTPRPTPADQQTCEGLRQLGRALDKAKLGDIVGKQHARRFIDARLFHFPCTLPSVGHLHFLACQKCWWMSDCIGLADPSRCDWEDWQRSYRLDAQRLYRDHPRVLRVLVDVLHWQSSGPSSFDAEPPCLVRDNRGYCEAVVNRPSTEFDVPQAAPSTDWLFNRDVIRRSERQMEERAEWQFKRSATRDDQRRQLRTGYEQAEWLFQRGKERAHQRRDHSRKQSDDEEERGWFDRLLKREKGDRKEHKDAKRQQHRREKPRQQHHFRHQSMFGGPSFEV</sequence>
<feature type="compositionally biased region" description="Low complexity" evidence="2">
    <location>
        <begin position="12"/>
        <end position="24"/>
    </location>
</feature>
<protein>
    <submittedName>
        <fullName evidence="5">Uncharacterized protein</fullName>
    </submittedName>
</protein>
<feature type="region of interest" description="Disordered" evidence="2">
    <location>
        <begin position="875"/>
        <end position="946"/>
    </location>
</feature>
<accession>A0A914WVZ4</accession>
<feature type="compositionally biased region" description="Basic residues" evidence="2">
    <location>
        <begin position="920"/>
        <end position="935"/>
    </location>
</feature>
<feature type="compositionally biased region" description="Acidic residues" evidence="2">
    <location>
        <begin position="60"/>
        <end position="90"/>
    </location>
</feature>
<reference evidence="5" key="1">
    <citation type="submission" date="2022-11" db="UniProtKB">
        <authorList>
            <consortium name="WormBaseParasite"/>
        </authorList>
    </citation>
    <scope>IDENTIFICATION</scope>
</reference>
<organism evidence="4 5">
    <name type="scientific">Plectus sambesii</name>
    <dbReference type="NCBI Taxonomy" id="2011161"/>
    <lineage>
        <taxon>Eukaryota</taxon>
        <taxon>Metazoa</taxon>
        <taxon>Ecdysozoa</taxon>
        <taxon>Nematoda</taxon>
        <taxon>Chromadorea</taxon>
        <taxon>Plectida</taxon>
        <taxon>Plectina</taxon>
        <taxon>Plectoidea</taxon>
        <taxon>Plectidae</taxon>
        <taxon>Plectus</taxon>
    </lineage>
</organism>
<dbReference type="Proteomes" id="UP000887566">
    <property type="component" value="Unplaced"/>
</dbReference>